<keyword evidence="1" id="KW-0472">Membrane</keyword>
<organism evidence="3 4">
    <name type="scientific">Burkholderia pyrrocinia</name>
    <name type="common">Pseudomonas pyrrocinia</name>
    <dbReference type="NCBI Taxonomy" id="60550"/>
    <lineage>
        <taxon>Bacteria</taxon>
        <taxon>Pseudomonadati</taxon>
        <taxon>Pseudomonadota</taxon>
        <taxon>Betaproteobacteria</taxon>
        <taxon>Burkholderiales</taxon>
        <taxon>Burkholderiaceae</taxon>
        <taxon>Burkholderia</taxon>
        <taxon>Burkholderia cepacia complex</taxon>
    </lineage>
</organism>
<gene>
    <name evidence="3" type="ORF">WN985_33300</name>
</gene>
<keyword evidence="4" id="KW-1185">Reference proteome</keyword>
<keyword evidence="1" id="KW-0812">Transmembrane</keyword>
<feature type="transmembrane region" description="Helical" evidence="1">
    <location>
        <begin position="21"/>
        <end position="41"/>
    </location>
</feature>
<feature type="domain" description="Putative Flp pilus-assembly TadG-like N-terminal" evidence="2">
    <location>
        <begin position="20"/>
        <end position="67"/>
    </location>
</feature>
<evidence type="ECO:0000313" key="3">
    <source>
        <dbReference type="EMBL" id="WZW59236.1"/>
    </source>
</evidence>
<dbReference type="EMBL" id="CP150851">
    <property type="protein sequence ID" value="WZW59236.1"/>
    <property type="molecule type" value="Genomic_DNA"/>
</dbReference>
<name>A0ABZ3BVK7_BURPY</name>
<protein>
    <submittedName>
        <fullName evidence="3">Pilus assembly protein TadG-related protein</fullName>
    </submittedName>
</protein>
<dbReference type="Pfam" id="PF13400">
    <property type="entry name" value="Tad"/>
    <property type="match status" value="1"/>
</dbReference>
<keyword evidence="1" id="KW-1133">Transmembrane helix</keyword>
<accession>A0ABZ3BVK7</accession>
<dbReference type="Proteomes" id="UP001484179">
    <property type="component" value="Plasmid unnamed"/>
</dbReference>
<reference evidence="3 4" key="1">
    <citation type="submission" date="2024-04" db="EMBL/GenBank/DDBJ databases">
        <title>Biological Control Activity of Plant Growth Promoting Rhizobacteria Burkholderia pyrrocinia BX1 against Tobacco black shank Introduction Tobacco black shank (TBS) caused by the oomycete Phytophthora. nicotianae (P. nicotianae) has become a destructive soil.</title>
        <authorList>
            <person name="Liu X."/>
            <person name="Shu C."/>
        </authorList>
    </citation>
    <scope>NUCLEOTIDE SEQUENCE [LARGE SCALE GENOMIC DNA]</scope>
    <source>
        <strain evidence="3 4">BX1</strain>
        <plasmid evidence="3 4">unnamed</plasmid>
    </source>
</reference>
<proteinExistence type="predicted"/>
<keyword evidence="3" id="KW-0614">Plasmid</keyword>
<dbReference type="InterPro" id="IPR028087">
    <property type="entry name" value="Tad_N"/>
</dbReference>
<geneLocation type="plasmid" evidence="3 4">
    <name>unnamed</name>
</geneLocation>
<evidence type="ECO:0000256" key="1">
    <source>
        <dbReference type="SAM" id="Phobius"/>
    </source>
</evidence>
<dbReference type="RefSeq" id="WP_342312448.1">
    <property type="nucleotide sequence ID" value="NZ_CP150851.1"/>
</dbReference>
<evidence type="ECO:0000259" key="2">
    <source>
        <dbReference type="Pfam" id="PF13400"/>
    </source>
</evidence>
<sequence>MSSAARHPKATRRGLDRQRGAVAVIVGLALAVMIGFVGLALDLGKLYVTRSELQNSADACALSAARDLTSAISLSVAEADGIAAGHLNFVFFQNKSVQMATNSNITFSDSLTNPFLTKNSVTTPANIKYVQCTATLSGIAHWFIEVLNVLPGTKLANAATVSASAIATVGGGQTTCAIPVFVCRPTAASPYKVGDWITSLSGSSTTYGPGNFGWAALDGSTNETTIANELSGNTCNITSPPDLSTPGRMSAALRAWNTRFGIYTNGANGSSGQPDFTGYAYVGPNYGPPGTAGIKGDAYTQFVTDRTTFKSYQGDGASGINTNGTATASNYQTNGGDRRVALAPEGDCSTLQGSSHKLHVTQWDCVLMLDPVPFSSGGGGGGGSSSVVAHLEYLGSSVSGNNPCATHGLPGDGSASGIQVPMLVQ</sequence>
<evidence type="ECO:0000313" key="4">
    <source>
        <dbReference type="Proteomes" id="UP001484179"/>
    </source>
</evidence>